<evidence type="ECO:0000313" key="4">
    <source>
        <dbReference type="EMBL" id="CUS54622.1"/>
    </source>
</evidence>
<dbReference type="PANTHER" id="PTHR43569">
    <property type="entry name" value="AMIDOHYDROLASE"/>
    <property type="match status" value="1"/>
</dbReference>
<protein>
    <submittedName>
        <fullName evidence="4">L-fuconolactone hydrolase</fullName>
    </submittedName>
</protein>
<accession>A0A160TUX4</accession>
<dbReference type="InterPro" id="IPR006680">
    <property type="entry name" value="Amidohydro-rel"/>
</dbReference>
<dbReference type="SUPFAM" id="SSF51556">
    <property type="entry name" value="Metallo-dependent hydrolases"/>
    <property type="match status" value="1"/>
</dbReference>
<organism evidence="4">
    <name type="scientific">hydrothermal vent metagenome</name>
    <dbReference type="NCBI Taxonomy" id="652676"/>
    <lineage>
        <taxon>unclassified sequences</taxon>
        <taxon>metagenomes</taxon>
        <taxon>ecological metagenomes</taxon>
    </lineage>
</organism>
<sequence>MNQAPDWLSLTQEETIDPALAICDPHHHLWRNRPNSLPSTYLLDDFLSDIHTGEHNIVSSVFIECGTMFSADGPVALRPVGETQFASDMAAMSASGLYGPTRVAAGIVGTAFLSAGDSVASVLDAQLEAGGNRFKGIRLAAARDDDPSVPDHRTSPGQGLYTDKMFQKGFAHLAPRNLSFEGWCYHTQIPELTQLASAFPDTTIILNHFGGPLGVGRYADRPDDVFSEWCKAIGPLSERPNVYAKLGGLNMEINGFDWHTRSKPPGSEELLTATRRYYDHTIDLFGTDRCMFESNFPVDRISCSYNVLWNAFKKLTAAYSPAERLQLFHGTAVKVYRLNRPSPANPNVHPSSSALNSAGGA</sequence>
<feature type="region of interest" description="Disordered" evidence="2">
    <location>
        <begin position="342"/>
        <end position="361"/>
    </location>
</feature>
<feature type="compositionally biased region" description="Polar residues" evidence="2">
    <location>
        <begin position="348"/>
        <end position="361"/>
    </location>
</feature>
<feature type="domain" description="Amidohydrolase-related" evidence="3">
    <location>
        <begin position="105"/>
        <end position="338"/>
    </location>
</feature>
<dbReference type="InterPro" id="IPR052350">
    <property type="entry name" value="Metallo-dep_Lactonases"/>
</dbReference>
<dbReference type="InterPro" id="IPR032466">
    <property type="entry name" value="Metal_Hydrolase"/>
</dbReference>
<evidence type="ECO:0000256" key="1">
    <source>
        <dbReference type="ARBA" id="ARBA00038310"/>
    </source>
</evidence>
<keyword evidence="4" id="KW-0378">Hydrolase</keyword>
<dbReference type="GO" id="GO:0016787">
    <property type="term" value="F:hydrolase activity"/>
    <property type="evidence" value="ECO:0007669"/>
    <property type="project" value="UniProtKB-KW"/>
</dbReference>
<name>A0A160TUX4_9ZZZZ</name>
<comment type="similarity">
    <text evidence="1">Belongs to the metallo-dependent hydrolases superfamily.</text>
</comment>
<proteinExistence type="inferred from homology"/>
<dbReference type="Pfam" id="PF04909">
    <property type="entry name" value="Amidohydro_2"/>
    <property type="match status" value="1"/>
</dbReference>
<dbReference type="EMBL" id="CZRL01000104">
    <property type="protein sequence ID" value="CUS54622.1"/>
    <property type="molecule type" value="Genomic_DNA"/>
</dbReference>
<evidence type="ECO:0000259" key="3">
    <source>
        <dbReference type="Pfam" id="PF04909"/>
    </source>
</evidence>
<dbReference type="Gene3D" id="3.20.20.140">
    <property type="entry name" value="Metal-dependent hydrolases"/>
    <property type="match status" value="1"/>
</dbReference>
<reference evidence="4" key="1">
    <citation type="submission" date="2015-10" db="EMBL/GenBank/DDBJ databases">
        <authorList>
            <person name="Gilbert D.G."/>
        </authorList>
    </citation>
    <scope>NUCLEOTIDE SEQUENCE</scope>
</reference>
<evidence type="ECO:0000256" key="2">
    <source>
        <dbReference type="SAM" id="MobiDB-lite"/>
    </source>
</evidence>
<dbReference type="AlphaFoldDB" id="A0A160TUX4"/>
<gene>
    <name evidence="4" type="ORF">MGWOODY_XGa882</name>
</gene>
<dbReference type="PANTHER" id="PTHR43569:SF1">
    <property type="entry name" value="BLL3371 PROTEIN"/>
    <property type="match status" value="1"/>
</dbReference>